<keyword evidence="4" id="KW-0812">Transmembrane</keyword>
<evidence type="ECO:0000313" key="5">
    <source>
        <dbReference type="EMBL" id="AWW35980.1"/>
    </source>
</evidence>
<feature type="transmembrane region" description="Helical" evidence="4">
    <location>
        <begin position="69"/>
        <end position="87"/>
    </location>
</feature>
<dbReference type="AlphaFoldDB" id="A0A2Z4ITB8"/>
<name>A0A2Z4ITB8_9ACTN</name>
<keyword evidence="4" id="KW-1133">Transmembrane helix</keyword>
<feature type="repeat" description="WD" evidence="3">
    <location>
        <begin position="346"/>
        <end position="368"/>
    </location>
</feature>
<keyword evidence="6" id="KW-1185">Reference proteome</keyword>
<keyword evidence="2" id="KW-0677">Repeat</keyword>
<dbReference type="Pfam" id="PF00400">
    <property type="entry name" value="WD40"/>
    <property type="match status" value="5"/>
</dbReference>
<feature type="repeat" description="WD" evidence="3">
    <location>
        <begin position="246"/>
        <end position="287"/>
    </location>
</feature>
<feature type="repeat" description="WD" evidence="3">
    <location>
        <begin position="152"/>
        <end position="183"/>
    </location>
</feature>
<dbReference type="CDD" id="cd00200">
    <property type="entry name" value="WD40"/>
    <property type="match status" value="1"/>
</dbReference>
<accession>A0A2Z4ITB8</accession>
<gene>
    <name evidence="5" type="ORF">DN051_04395</name>
</gene>
<dbReference type="PROSITE" id="PS50294">
    <property type="entry name" value="WD_REPEATS_REGION"/>
    <property type="match status" value="4"/>
</dbReference>
<keyword evidence="4" id="KW-0472">Membrane</keyword>
<dbReference type="Proteomes" id="UP000249616">
    <property type="component" value="Chromosome"/>
</dbReference>
<sequence>MPNGSRLLAQVLDGMAKPETLAPKETGYRYTHLAALAAQPPRRNPDAATWSAQAISAAWKPTRLRMRSVALLSLVGGLALGGSAGYWTGWMNRPATPYGPAAAPAKVQQAFQVGSAATGATFGPEGTLAVGTARGSVTVFDMRRPEQKTELVSPDSGPITRTAFSPGGSVLAAGSDDGTVRLWRNPMQGPQDPTAELKMREDGEYGGAVTDLAYSPDGKILVVASSTSTVRIWDVSSPRSPRALAAPGRDHAVTRLAFNPSGTVLAVGSTDGTVQLWDLTVPANPRTIEGGQVVTNASVTALAFSADKKSLAVANSRGAVQLWNVADPASPRKVDAARAVGYTNDLSFNAPGYILAAGNSDGTVRVWEDLNDLMNPRILTRETNQGALSSVAFANGDDNTLAVTGTDGSVQLWTA</sequence>
<dbReference type="PRINTS" id="PR00320">
    <property type="entry name" value="GPROTEINBRPT"/>
</dbReference>
<feature type="repeat" description="WD" evidence="3">
    <location>
        <begin position="381"/>
        <end position="415"/>
    </location>
</feature>
<organism evidence="5 6">
    <name type="scientific">Streptomyces cadmiisoli</name>
    <dbReference type="NCBI Taxonomy" id="2184053"/>
    <lineage>
        <taxon>Bacteria</taxon>
        <taxon>Bacillati</taxon>
        <taxon>Actinomycetota</taxon>
        <taxon>Actinomycetes</taxon>
        <taxon>Kitasatosporales</taxon>
        <taxon>Streptomycetaceae</taxon>
        <taxon>Streptomyces</taxon>
        <taxon>Streptomyces aurantiacus group</taxon>
    </lineage>
</organism>
<evidence type="ECO:0000256" key="2">
    <source>
        <dbReference type="ARBA" id="ARBA00022737"/>
    </source>
</evidence>
<evidence type="ECO:0000313" key="6">
    <source>
        <dbReference type="Proteomes" id="UP000249616"/>
    </source>
</evidence>
<dbReference type="PANTHER" id="PTHR19879">
    <property type="entry name" value="TRANSCRIPTION INITIATION FACTOR TFIID"/>
    <property type="match status" value="1"/>
</dbReference>
<reference evidence="5 6" key="1">
    <citation type="journal article" date="2019" name="Int. J. Syst. Evol. Microbiol.">
        <title>Streptomyces cadmiisoli sp. nov., a novel actinomycete isolated from cadmium-contaminated soil.</title>
        <authorList>
            <person name="Li K."/>
            <person name="Tang X."/>
            <person name="Zhao J."/>
            <person name="Guo Y."/>
            <person name="Tang Y."/>
            <person name="Gao J."/>
        </authorList>
    </citation>
    <scope>NUCLEOTIDE SEQUENCE [LARGE SCALE GENOMIC DNA]</scope>
    <source>
        <strain evidence="5 6">ZFG47</strain>
    </source>
</reference>
<dbReference type="InterPro" id="IPR015943">
    <property type="entry name" value="WD40/YVTN_repeat-like_dom_sf"/>
</dbReference>
<dbReference type="InterPro" id="IPR020472">
    <property type="entry name" value="WD40_PAC1"/>
</dbReference>
<proteinExistence type="predicted"/>
<dbReference type="Gene3D" id="2.130.10.10">
    <property type="entry name" value="YVTN repeat-like/Quinoprotein amine dehydrogenase"/>
    <property type="match status" value="2"/>
</dbReference>
<evidence type="ECO:0000256" key="4">
    <source>
        <dbReference type="SAM" id="Phobius"/>
    </source>
</evidence>
<dbReference type="PROSITE" id="PS50082">
    <property type="entry name" value="WD_REPEATS_2"/>
    <property type="match status" value="5"/>
</dbReference>
<dbReference type="InterPro" id="IPR036322">
    <property type="entry name" value="WD40_repeat_dom_sf"/>
</dbReference>
<dbReference type="SUPFAM" id="SSF50978">
    <property type="entry name" value="WD40 repeat-like"/>
    <property type="match status" value="1"/>
</dbReference>
<keyword evidence="1 3" id="KW-0853">WD repeat</keyword>
<evidence type="ECO:0000256" key="1">
    <source>
        <dbReference type="ARBA" id="ARBA00022574"/>
    </source>
</evidence>
<dbReference type="KEGG" id="scad:DN051_04395"/>
<dbReference type="EMBL" id="CP030073">
    <property type="protein sequence ID" value="AWW35980.1"/>
    <property type="molecule type" value="Genomic_DNA"/>
</dbReference>
<feature type="repeat" description="WD" evidence="3">
    <location>
        <begin position="202"/>
        <end position="243"/>
    </location>
</feature>
<dbReference type="PANTHER" id="PTHR19879:SF9">
    <property type="entry name" value="TRANSCRIPTION INITIATION FACTOR TFIID SUBUNIT 5"/>
    <property type="match status" value="1"/>
</dbReference>
<dbReference type="InterPro" id="IPR001680">
    <property type="entry name" value="WD40_rpt"/>
</dbReference>
<protein>
    <submittedName>
        <fullName evidence="5">WD40 repeat domain-containing protein</fullName>
    </submittedName>
</protein>
<evidence type="ECO:0000256" key="3">
    <source>
        <dbReference type="PROSITE-ProRule" id="PRU00221"/>
    </source>
</evidence>
<dbReference type="SMART" id="SM00320">
    <property type="entry name" value="WD40"/>
    <property type="match status" value="7"/>
</dbReference>